<protein>
    <submittedName>
        <fullName evidence="2">Uncharacterized protein</fullName>
    </submittedName>
</protein>
<evidence type="ECO:0000256" key="1">
    <source>
        <dbReference type="SAM" id="SignalP"/>
    </source>
</evidence>
<name>A0A2D0KRK4_9GAMM</name>
<feature type="signal peptide" evidence="1">
    <location>
        <begin position="1"/>
        <end position="23"/>
    </location>
</feature>
<reference evidence="2 3" key="1">
    <citation type="journal article" date="2017" name="Nat. Microbiol.">
        <title>Natural product diversity associated with the nematode symbionts Photorhabdus and Xenorhabdus.</title>
        <authorList>
            <person name="Tobias N.J."/>
            <person name="Wolff H."/>
            <person name="Djahanschiri B."/>
            <person name="Grundmann F."/>
            <person name="Kronenwerth M."/>
            <person name="Shi Y.M."/>
            <person name="Simonyi S."/>
            <person name="Grun P."/>
            <person name="Shapiro-Ilan D."/>
            <person name="Pidot S.J."/>
            <person name="Stinear T.P."/>
            <person name="Ebersberger I."/>
            <person name="Bode H.B."/>
        </authorList>
    </citation>
    <scope>NUCLEOTIDE SEQUENCE [LARGE SCALE GENOMIC DNA]</scope>
    <source>
        <strain evidence="2 3">DSM 17904</strain>
    </source>
</reference>
<comment type="caution">
    <text evidence="2">The sequence shown here is derived from an EMBL/GenBank/DDBJ whole genome shotgun (WGS) entry which is preliminary data.</text>
</comment>
<dbReference type="EMBL" id="NJAJ01000011">
    <property type="protein sequence ID" value="PHM65955.1"/>
    <property type="molecule type" value="Genomic_DNA"/>
</dbReference>
<keyword evidence="1" id="KW-0732">Signal</keyword>
<dbReference type="AlphaFoldDB" id="A0A2D0KRK4"/>
<sequence>MRTNNIFKIIVFLLTCSIGSAYAEYSCPPGNPSVLQGYVGAILYFDDYQSIFFTITNQPNYYIKLNRLDGKITDEQKKIALNLLIDARNNDHMVNVTCRNGWATYISTF</sequence>
<feature type="chain" id="PRO_5012135433" evidence="1">
    <location>
        <begin position="24"/>
        <end position="109"/>
    </location>
</feature>
<evidence type="ECO:0000313" key="3">
    <source>
        <dbReference type="Proteomes" id="UP000222366"/>
    </source>
</evidence>
<organism evidence="2 3">
    <name type="scientific">Xenorhabdus stockiae</name>
    <dbReference type="NCBI Taxonomy" id="351614"/>
    <lineage>
        <taxon>Bacteria</taxon>
        <taxon>Pseudomonadati</taxon>
        <taxon>Pseudomonadota</taxon>
        <taxon>Gammaproteobacteria</taxon>
        <taxon>Enterobacterales</taxon>
        <taxon>Morganellaceae</taxon>
        <taxon>Xenorhabdus</taxon>
    </lineage>
</organism>
<evidence type="ECO:0000313" key="2">
    <source>
        <dbReference type="EMBL" id="PHM65955.1"/>
    </source>
</evidence>
<dbReference type="RefSeq" id="WP_099109078.1">
    <property type="nucleotide sequence ID" value="NZ_CAWNRH010000013.1"/>
</dbReference>
<keyword evidence="3" id="KW-1185">Reference proteome</keyword>
<gene>
    <name evidence="2" type="ORF">Xsto_01458</name>
</gene>
<dbReference type="Proteomes" id="UP000222366">
    <property type="component" value="Unassembled WGS sequence"/>
</dbReference>
<accession>A0A2D0KRK4</accession>
<proteinExistence type="predicted"/>